<keyword evidence="3" id="KW-1185">Reference proteome</keyword>
<feature type="compositionally biased region" description="Pro residues" evidence="1">
    <location>
        <begin position="54"/>
        <end position="67"/>
    </location>
</feature>
<evidence type="ECO:0000256" key="1">
    <source>
        <dbReference type="SAM" id="MobiDB-lite"/>
    </source>
</evidence>
<gene>
    <name evidence="2" type="ORF">PCOR1329_LOCUS41130</name>
</gene>
<feature type="non-terminal residue" evidence="2">
    <location>
        <position position="1"/>
    </location>
</feature>
<dbReference type="PANTHER" id="PTHR40743:SF1">
    <property type="entry name" value="POSSIBLE GLYCOSYLTRANSFERASE"/>
    <property type="match status" value="1"/>
</dbReference>
<proteinExistence type="predicted"/>
<reference evidence="2" key="1">
    <citation type="submission" date="2023-10" db="EMBL/GenBank/DDBJ databases">
        <authorList>
            <person name="Chen Y."/>
            <person name="Shah S."/>
            <person name="Dougan E. K."/>
            <person name="Thang M."/>
            <person name="Chan C."/>
        </authorList>
    </citation>
    <scope>NUCLEOTIDE SEQUENCE [LARGE SCALE GENOMIC DNA]</scope>
</reference>
<comment type="caution">
    <text evidence="2">The sequence shown here is derived from an EMBL/GenBank/DDBJ whole genome shotgun (WGS) entry which is preliminary data.</text>
</comment>
<accession>A0ABN9TPU1</accession>
<evidence type="ECO:0000313" key="3">
    <source>
        <dbReference type="Proteomes" id="UP001189429"/>
    </source>
</evidence>
<evidence type="ECO:0000313" key="2">
    <source>
        <dbReference type="EMBL" id="CAK0848106.1"/>
    </source>
</evidence>
<name>A0ABN9TPU1_9DINO</name>
<dbReference type="Proteomes" id="UP001189429">
    <property type="component" value="Unassembled WGS sequence"/>
</dbReference>
<sequence length="448" mass="48409">GLADRGAALLHVGGRVRPSWALPAPGRAHPGFRGSRFRGPLPAGARLKPQAGPRSPPEGPVGPPPRGPGQRLGRRRSRSRSEAVGRMASPSLAMRFSTLCLASTRAAGPRQVKKNHPRAWARVSRLPEQGAQGPWGGGRLAGLPADEAPGGALGEAGRPASSGRPSDLRPLSLAVSPPEVHLLTSLVLRGRRQDHPHVREMLAAFQANLRNRYVTSVHVLLETPGRPGGLCAALPAAIQSVTGMGVSPSEFGKITCRVWSRQPTYADLFRYANSNMSRTGNIVLANADVVFDETLRRMKQLQPGSQGHLISVRPPQYAGDFKAIWHTPCTTVLNKCSRETHSWDAYAFSLPLSPQLLGADLAFTMNILAADHRAAFALSDSGLTLTNPCMHINAFHWHCFSEKMHANFTDEYQDGNSRYSAGKHGVIKASYPCQDFPFDDLIDPACRQ</sequence>
<organism evidence="2 3">
    <name type="scientific">Prorocentrum cordatum</name>
    <dbReference type="NCBI Taxonomy" id="2364126"/>
    <lineage>
        <taxon>Eukaryota</taxon>
        <taxon>Sar</taxon>
        <taxon>Alveolata</taxon>
        <taxon>Dinophyceae</taxon>
        <taxon>Prorocentrales</taxon>
        <taxon>Prorocentraceae</taxon>
        <taxon>Prorocentrum</taxon>
    </lineage>
</organism>
<evidence type="ECO:0008006" key="4">
    <source>
        <dbReference type="Google" id="ProtNLM"/>
    </source>
</evidence>
<protein>
    <recommendedName>
        <fullName evidence="4">Protein xylosyltransferase</fullName>
    </recommendedName>
</protein>
<feature type="region of interest" description="Disordered" evidence="1">
    <location>
        <begin position="13"/>
        <end position="89"/>
    </location>
</feature>
<feature type="region of interest" description="Disordered" evidence="1">
    <location>
        <begin position="106"/>
        <end position="171"/>
    </location>
</feature>
<dbReference type="PANTHER" id="PTHR40743">
    <property type="entry name" value="NUCLEOTIDE-DIPHOSPHO-SUGAR TRANSFERASE CONTAINING PROTEIN"/>
    <property type="match status" value="1"/>
</dbReference>
<dbReference type="EMBL" id="CAUYUJ010014950">
    <property type="protein sequence ID" value="CAK0848106.1"/>
    <property type="molecule type" value="Genomic_DNA"/>
</dbReference>